<comment type="caution">
    <text evidence="3">The sequence shown here is derived from an EMBL/GenBank/DDBJ whole genome shotgun (WGS) entry which is preliminary data.</text>
</comment>
<keyword evidence="4" id="KW-1185">Reference proteome</keyword>
<feature type="transmembrane region" description="Helical" evidence="1">
    <location>
        <begin position="865"/>
        <end position="882"/>
    </location>
</feature>
<dbReference type="SUPFAM" id="SSF52540">
    <property type="entry name" value="P-loop containing nucleoside triphosphate hydrolases"/>
    <property type="match status" value="1"/>
</dbReference>
<evidence type="ECO:0000256" key="1">
    <source>
        <dbReference type="SAM" id="Phobius"/>
    </source>
</evidence>
<feature type="transmembrane region" description="Helical" evidence="1">
    <location>
        <begin position="894"/>
        <end position="918"/>
    </location>
</feature>
<sequence length="1035" mass="115944">MGDAVWNWLVGLGGFVLGILVLASKDLLVAKVKLLLDFLYSRFAGSRLLRRAALAKYTRELYRRHREFPVSFQADEALKLPMESVYVPLYGGESTAESRPALSETLRRARHSVVLGVPGAGKTLLLRHESLMWARDRVREDSSRVDLGDLREIPVLLELHRFNKDPDLTLEQHVVRHFARHGFPRADTWVAGALGRGDLALYFDGLDEVATDLRAKVVELIKEFADTYADCRIVVTCRVAVYEGQFTEFDQTLRVRDFDEHLIRRFLGGWPWRTGTATDTVDQVLGALRDTPQIMSLARNPLLLTMIAYLYDFVYAGTDQVLPHTRAEFYKQVIGNLLADRRQTSYALPLKKAVLQHLALAAQDIPSGTHDRLALPEAEVLKTARTVLEQQGRDPALAESVVKEIVERSGLLLAIDNGERYQFAHLTLQEYLAAVVLAADPAGLLRRYAADPPAWRETVRLWCGVEPRDCTEVVRAVYRRDPVLAFQCLADAHTVGDRLAEEILEQFERGIDLDIADEQVIAAFGLVAGDRRQRGVRVFDFLVETVRSAEDSTVSYAAARALAATNLPRAVDVLAPLAHPGNPAWRALELMGDLAVPTFRSLAEADPSAVRTLWSIRTPKAAHALAELLGERDPLLPEMDVLCAFHLGELLTVPEIAAELRVAPLPWGEWQPDMPWVWRPFAQGPDDALIKIVGRIAYVIDRMDPEEIERCDDLPIPDPRIIAALTAVSYRVPDDPLFLGFEVRVGSELAEWLKRRPRIPEDFIGLEHDQDGAYTTADTLSRYLEAELGGFSSFILQQAVEVLASTELPRHRLVLLRMLPDWLQMRVAVALLRGFRLAGPESWDMLPRETEARRYEYARSWHNRFIQLVSFALIGIAAWEAVRAATGDRPWGPWWLGLAVSIEIGLGLAAYALVAWGVRRTREGYRSGVPPVRPVLRLGLPRDVGRILTMMSETETLFIGILLLITEFSSSAFLPTVTVYAYVAVMQPWGVAVATGVALLALVACSAVHKRAMLVIRRDDARFHPVREFVLKPLL</sequence>
<feature type="domain" description="NACHT" evidence="2">
    <location>
        <begin position="110"/>
        <end position="238"/>
    </location>
</feature>
<organism evidence="3 4">
    <name type="scientific">Streptomyces lutosisoli</name>
    <dbReference type="NCBI Taxonomy" id="2665721"/>
    <lineage>
        <taxon>Bacteria</taxon>
        <taxon>Bacillati</taxon>
        <taxon>Actinomycetota</taxon>
        <taxon>Actinomycetes</taxon>
        <taxon>Kitasatosporales</taxon>
        <taxon>Streptomycetaceae</taxon>
        <taxon>Streptomyces</taxon>
    </lineage>
</organism>
<proteinExistence type="predicted"/>
<dbReference type="Gene3D" id="3.40.50.300">
    <property type="entry name" value="P-loop containing nucleotide triphosphate hydrolases"/>
    <property type="match status" value="1"/>
</dbReference>
<feature type="transmembrane region" description="Helical" evidence="1">
    <location>
        <begin position="989"/>
        <end position="1008"/>
    </location>
</feature>
<dbReference type="InterPro" id="IPR027417">
    <property type="entry name" value="P-loop_NTPase"/>
</dbReference>
<keyword evidence="1" id="KW-1133">Transmembrane helix</keyword>
<keyword evidence="1" id="KW-0812">Transmembrane</keyword>
<dbReference type="Proteomes" id="UP001596957">
    <property type="component" value="Unassembled WGS sequence"/>
</dbReference>
<reference evidence="4" key="1">
    <citation type="journal article" date="2019" name="Int. J. Syst. Evol. Microbiol.">
        <title>The Global Catalogue of Microorganisms (GCM) 10K type strain sequencing project: providing services to taxonomists for standard genome sequencing and annotation.</title>
        <authorList>
            <consortium name="The Broad Institute Genomics Platform"/>
            <consortium name="The Broad Institute Genome Sequencing Center for Infectious Disease"/>
            <person name="Wu L."/>
            <person name="Ma J."/>
        </authorList>
    </citation>
    <scope>NUCLEOTIDE SEQUENCE [LARGE SCALE GENOMIC DNA]</scope>
    <source>
        <strain evidence="4">CGMCC 4.7198</strain>
    </source>
</reference>
<dbReference type="Pfam" id="PF05729">
    <property type="entry name" value="NACHT"/>
    <property type="match status" value="1"/>
</dbReference>
<protein>
    <submittedName>
        <fullName evidence="3">NACHT domain-containing protein</fullName>
    </submittedName>
</protein>
<gene>
    <name evidence="3" type="ORF">ACFQZP_13570</name>
</gene>
<accession>A0ABW2VDW3</accession>
<dbReference type="PANTHER" id="PTHR46844">
    <property type="entry name" value="SLR5058 PROTEIN"/>
    <property type="match status" value="1"/>
</dbReference>
<dbReference type="InterPro" id="IPR007111">
    <property type="entry name" value="NACHT_NTPase"/>
</dbReference>
<keyword evidence="1" id="KW-0472">Membrane</keyword>
<feature type="transmembrane region" description="Helical" evidence="1">
    <location>
        <begin position="6"/>
        <end position="23"/>
    </location>
</feature>
<dbReference type="PROSITE" id="PS50837">
    <property type="entry name" value="NACHT"/>
    <property type="match status" value="1"/>
</dbReference>
<evidence type="ECO:0000259" key="2">
    <source>
        <dbReference type="PROSITE" id="PS50837"/>
    </source>
</evidence>
<dbReference type="EMBL" id="JBHTEC010000001">
    <property type="protein sequence ID" value="MFD0282696.1"/>
    <property type="molecule type" value="Genomic_DNA"/>
</dbReference>
<dbReference type="RefSeq" id="WP_381262617.1">
    <property type="nucleotide sequence ID" value="NZ_JBHTBI010000066.1"/>
</dbReference>
<evidence type="ECO:0000313" key="3">
    <source>
        <dbReference type="EMBL" id="MFD0282696.1"/>
    </source>
</evidence>
<dbReference type="PANTHER" id="PTHR46844:SF1">
    <property type="entry name" value="SLR5058 PROTEIN"/>
    <property type="match status" value="1"/>
</dbReference>
<evidence type="ECO:0000313" key="4">
    <source>
        <dbReference type="Proteomes" id="UP001596957"/>
    </source>
</evidence>
<name>A0ABW2VDW3_9ACTN</name>
<feature type="transmembrane region" description="Helical" evidence="1">
    <location>
        <begin position="956"/>
        <end position="983"/>
    </location>
</feature>